<accession>A0A2K9YYC6</accession>
<name>A0A2K9YYC6_RHILE</name>
<proteinExistence type="predicted"/>
<evidence type="ECO:0000313" key="2">
    <source>
        <dbReference type="Proteomes" id="UP000238523"/>
    </source>
</evidence>
<dbReference type="Proteomes" id="UP000238523">
    <property type="component" value="Chromosome"/>
</dbReference>
<sequence length="65" mass="7226">MRPSGRKPGGLDGRNGLPIFPALFWPALFLASRQSIFLPMILFGEGFRLHYLYCMISALIGIDQG</sequence>
<evidence type="ECO:0000313" key="1">
    <source>
        <dbReference type="EMBL" id="AUW40986.1"/>
    </source>
</evidence>
<protein>
    <submittedName>
        <fullName evidence="1">Uncharacterized protein</fullName>
    </submittedName>
</protein>
<gene>
    <name evidence="1" type="ORF">CUJ84_Chr000579</name>
</gene>
<organism evidence="1 2">
    <name type="scientific">Rhizobium leguminosarum</name>
    <dbReference type="NCBI Taxonomy" id="384"/>
    <lineage>
        <taxon>Bacteria</taxon>
        <taxon>Pseudomonadati</taxon>
        <taxon>Pseudomonadota</taxon>
        <taxon>Alphaproteobacteria</taxon>
        <taxon>Hyphomicrobiales</taxon>
        <taxon>Rhizobiaceae</taxon>
        <taxon>Rhizobium/Agrobacterium group</taxon>
        <taxon>Rhizobium</taxon>
    </lineage>
</organism>
<dbReference type="AlphaFoldDB" id="A0A2K9YYC6"/>
<dbReference type="EMBL" id="CP025012">
    <property type="protein sequence ID" value="AUW40986.1"/>
    <property type="molecule type" value="Genomic_DNA"/>
</dbReference>
<reference evidence="1 2" key="1">
    <citation type="submission" date="2017-11" db="EMBL/GenBank/DDBJ databases">
        <title>Complete genome of Rhizobium leguminosarum Norway, an ineffective micro-symbiont.</title>
        <authorList>
            <person name="Hoffrichter A."/>
            <person name="Liang J."/>
            <person name="Brachmann A."/>
            <person name="Marin M."/>
        </authorList>
    </citation>
    <scope>NUCLEOTIDE SEQUENCE [LARGE SCALE GENOMIC DNA]</scope>
    <source>
        <strain evidence="1 2">Norway</strain>
    </source>
</reference>